<dbReference type="Proteomes" id="UP000299102">
    <property type="component" value="Unassembled WGS sequence"/>
</dbReference>
<comment type="caution">
    <text evidence="1">The sequence shown here is derived from an EMBL/GenBank/DDBJ whole genome shotgun (WGS) entry which is preliminary data.</text>
</comment>
<dbReference type="EMBL" id="BGZK01001361">
    <property type="protein sequence ID" value="GBP78217.1"/>
    <property type="molecule type" value="Genomic_DNA"/>
</dbReference>
<dbReference type="AlphaFoldDB" id="A0A4C1YV06"/>
<name>A0A4C1YV06_EUMVA</name>
<proteinExistence type="predicted"/>
<organism evidence="1 2">
    <name type="scientific">Eumeta variegata</name>
    <name type="common">Bagworm moth</name>
    <name type="synonym">Eumeta japonica</name>
    <dbReference type="NCBI Taxonomy" id="151549"/>
    <lineage>
        <taxon>Eukaryota</taxon>
        <taxon>Metazoa</taxon>
        <taxon>Ecdysozoa</taxon>
        <taxon>Arthropoda</taxon>
        <taxon>Hexapoda</taxon>
        <taxon>Insecta</taxon>
        <taxon>Pterygota</taxon>
        <taxon>Neoptera</taxon>
        <taxon>Endopterygota</taxon>
        <taxon>Lepidoptera</taxon>
        <taxon>Glossata</taxon>
        <taxon>Ditrysia</taxon>
        <taxon>Tineoidea</taxon>
        <taxon>Psychidae</taxon>
        <taxon>Oiketicinae</taxon>
        <taxon>Eumeta</taxon>
    </lineage>
</organism>
<evidence type="ECO:0000313" key="1">
    <source>
        <dbReference type="EMBL" id="GBP78217.1"/>
    </source>
</evidence>
<protein>
    <submittedName>
        <fullName evidence="1">Uncharacterized protein</fullName>
    </submittedName>
</protein>
<accession>A0A4C1YV06</accession>
<evidence type="ECO:0000313" key="2">
    <source>
        <dbReference type="Proteomes" id="UP000299102"/>
    </source>
</evidence>
<keyword evidence="2" id="KW-1185">Reference proteome</keyword>
<gene>
    <name evidence="1" type="ORF">EVAR_54002_1</name>
</gene>
<reference evidence="1 2" key="1">
    <citation type="journal article" date="2019" name="Commun. Biol.">
        <title>The bagworm genome reveals a unique fibroin gene that provides high tensile strength.</title>
        <authorList>
            <person name="Kono N."/>
            <person name="Nakamura H."/>
            <person name="Ohtoshi R."/>
            <person name="Tomita M."/>
            <person name="Numata K."/>
            <person name="Arakawa K."/>
        </authorList>
    </citation>
    <scope>NUCLEOTIDE SEQUENCE [LARGE SCALE GENOMIC DNA]</scope>
</reference>
<sequence length="79" mass="8998">MFRRDRVGPTRRIYRAHSSPNVMLRAAQEAHYFCALADDGNALTASRLQYGFDNFRCRGARSEGNVNARTGYSTVLYSY</sequence>